<protein>
    <submittedName>
        <fullName evidence="2">Uncharacterized protein</fullName>
    </submittedName>
</protein>
<keyword evidence="3" id="KW-1185">Reference proteome</keyword>
<dbReference type="Proteomes" id="UP000257067">
    <property type="component" value="Unassembled WGS sequence"/>
</dbReference>
<sequence length="666" mass="77312">MFISKITICNLFAYYGKVEVEFKKVEGKNLYCIYGNNGFGKTSFIRCAKLLFLGIGVKEEEIPNVIQRFAPRIKSVKQLLKGDSSTWNGILNKAAIKEGLKDFFVSFEGTLGDKSFVLTRTFTDVDGEIEEKLRLDINEKTLNDEEAQERIGTILPPNLTEFFFFDGEELGELSNNLRKEFQGKIEEILQIKPLDILIKQIQNYRDDLLKSGITNKEQQRALDNKMQDKQRCESNLNHNKDLLKSINHFIEEKDTQIKQLQKKIEKLSADSSKEQEELIRERNELDKELSSLKERLKESIKSVIFVSNEALLHGLREQIQKLESSKSTSDIEALKRLLPEFKAFMNEELENSELFKVLDIKSIEEIIDKFPNKLESKGLQDSFITHNMITPLRESLARLENVNLTQDIKEIKSTKNKLTQVKNNIDELRSDDSTGEKQKALKEEIDVLEGEKSQKEEEKEKLKDDLRNLEATKEQLDREIDSLRQNINTERIDSKLKILKSLKTSLIEYKTKLNNKLRDELHSLILQNYQKLLPNDNIKELSISEDFEIKLKDENGEQIIVENQSSGQKQILAIAIFWALSKLSNSRLPLIIDTPLSRIDSENRARIIQNYYASDSQVIILPHSGEMGEREYEYAERCLAQLYKIENQVDRKHATIRRVERFEEIL</sequence>
<feature type="coiled-coil region" evidence="1">
    <location>
        <begin position="215"/>
        <end position="302"/>
    </location>
</feature>
<dbReference type="OrthoDB" id="9795626at2"/>
<dbReference type="InterPro" id="IPR027417">
    <property type="entry name" value="P-loop_NTPase"/>
</dbReference>
<accession>A0A3D8IVI2</accession>
<dbReference type="EMBL" id="NXLU01000005">
    <property type="protein sequence ID" value="RDU68935.1"/>
    <property type="molecule type" value="Genomic_DNA"/>
</dbReference>
<evidence type="ECO:0000313" key="3">
    <source>
        <dbReference type="Proteomes" id="UP000257067"/>
    </source>
</evidence>
<comment type="caution">
    <text evidence="2">The sequence shown here is derived from an EMBL/GenBank/DDBJ whole genome shotgun (WGS) entry which is preliminary data.</text>
</comment>
<evidence type="ECO:0000313" key="2">
    <source>
        <dbReference type="EMBL" id="RDU68935.1"/>
    </source>
</evidence>
<dbReference type="Gene3D" id="3.40.50.300">
    <property type="entry name" value="P-loop containing nucleotide triphosphate hydrolases"/>
    <property type="match status" value="2"/>
</dbReference>
<gene>
    <name evidence="2" type="ORF">CQA62_04860</name>
</gene>
<dbReference type="SUPFAM" id="SSF52540">
    <property type="entry name" value="P-loop containing nucleoside triphosphate hydrolases"/>
    <property type="match status" value="2"/>
</dbReference>
<organism evidence="2 3">
    <name type="scientific">Helicobacter cholecystus</name>
    <dbReference type="NCBI Taxonomy" id="45498"/>
    <lineage>
        <taxon>Bacteria</taxon>
        <taxon>Pseudomonadati</taxon>
        <taxon>Campylobacterota</taxon>
        <taxon>Epsilonproteobacteria</taxon>
        <taxon>Campylobacterales</taxon>
        <taxon>Helicobacteraceae</taxon>
        <taxon>Helicobacter</taxon>
    </lineage>
</organism>
<name>A0A3D8IVI2_9HELI</name>
<proteinExistence type="predicted"/>
<dbReference type="RefSeq" id="WP_104724876.1">
    <property type="nucleotide sequence ID" value="NZ_FZNE01000009.1"/>
</dbReference>
<dbReference type="PANTHER" id="PTHR32114">
    <property type="entry name" value="ABC TRANSPORTER ABCH.3"/>
    <property type="match status" value="1"/>
</dbReference>
<reference evidence="2 3" key="1">
    <citation type="submission" date="2018-04" db="EMBL/GenBank/DDBJ databases">
        <title>Novel Campyloabacter and Helicobacter Species and Strains.</title>
        <authorList>
            <person name="Mannion A.J."/>
            <person name="Shen Z."/>
            <person name="Fox J.G."/>
        </authorList>
    </citation>
    <scope>NUCLEOTIDE SEQUENCE [LARGE SCALE GENOMIC DNA]</scope>
    <source>
        <strain evidence="2 3">ATCC 700242</strain>
    </source>
</reference>
<dbReference type="AlphaFoldDB" id="A0A3D8IVI2"/>
<dbReference type="PANTHER" id="PTHR32114:SF2">
    <property type="entry name" value="ABC TRANSPORTER ABCH.3"/>
    <property type="match status" value="1"/>
</dbReference>
<feature type="coiled-coil region" evidence="1">
    <location>
        <begin position="411"/>
        <end position="493"/>
    </location>
</feature>
<keyword evidence="1" id="KW-0175">Coiled coil</keyword>
<evidence type="ECO:0000256" key="1">
    <source>
        <dbReference type="SAM" id="Coils"/>
    </source>
</evidence>